<evidence type="ECO:0000313" key="12">
    <source>
        <dbReference type="EMBL" id="CQR51943.1"/>
    </source>
</evidence>
<dbReference type="InterPro" id="IPR012340">
    <property type="entry name" value="NA-bd_OB-fold"/>
</dbReference>
<comment type="subunit">
    <text evidence="9">The complex is composed of two ATP-binding proteins (XacJ and XacK), two transmembrane proteins (XacH and XacI) and a solute-binding protein (XacG).</text>
</comment>
<evidence type="ECO:0000256" key="7">
    <source>
        <dbReference type="ARBA" id="ARBA00053454"/>
    </source>
</evidence>
<dbReference type="PROSITE" id="PS50893">
    <property type="entry name" value="ABC_TRANSPORTER_2"/>
    <property type="match status" value="1"/>
</dbReference>
<dbReference type="PROSITE" id="PS00211">
    <property type="entry name" value="ABC_TRANSPORTER_1"/>
    <property type="match status" value="1"/>
</dbReference>
<dbReference type="PANTHER" id="PTHR43875">
    <property type="entry name" value="MALTODEXTRIN IMPORT ATP-BINDING PROTEIN MSMX"/>
    <property type="match status" value="1"/>
</dbReference>
<dbReference type="FunFam" id="3.40.50.300:FF:000042">
    <property type="entry name" value="Maltose/maltodextrin ABC transporter, ATP-binding protein"/>
    <property type="match status" value="1"/>
</dbReference>
<dbReference type="PANTHER" id="PTHR43875:SF1">
    <property type="entry name" value="OSMOPROTECTIVE COMPOUNDS UPTAKE ATP-BINDING PROTEIN GGTA"/>
    <property type="match status" value="1"/>
</dbReference>
<dbReference type="InterPro" id="IPR027417">
    <property type="entry name" value="P-loop_NTPase"/>
</dbReference>
<keyword evidence="13" id="KW-1185">Reference proteome</keyword>
<evidence type="ECO:0000256" key="2">
    <source>
        <dbReference type="ARBA" id="ARBA00022448"/>
    </source>
</evidence>
<dbReference type="Gene3D" id="2.40.50.100">
    <property type="match status" value="1"/>
</dbReference>
<dbReference type="GO" id="GO:0005524">
    <property type="term" value="F:ATP binding"/>
    <property type="evidence" value="ECO:0007669"/>
    <property type="project" value="UniProtKB-KW"/>
</dbReference>
<dbReference type="InterPro" id="IPR008995">
    <property type="entry name" value="Mo/tungstate-bd_C_term_dom"/>
</dbReference>
<dbReference type="InterPro" id="IPR040582">
    <property type="entry name" value="OB_MalK-like"/>
</dbReference>
<accession>A0A0D6JUV5</accession>
<gene>
    <name evidence="12" type="primary">ugpC_3</name>
    <name evidence="12" type="ORF">BN996_02901</name>
</gene>
<dbReference type="InterPro" id="IPR003593">
    <property type="entry name" value="AAA+_ATPase"/>
</dbReference>
<evidence type="ECO:0000256" key="6">
    <source>
        <dbReference type="ARBA" id="ARBA00051890"/>
    </source>
</evidence>
<evidence type="ECO:0000259" key="11">
    <source>
        <dbReference type="PROSITE" id="PS50893"/>
    </source>
</evidence>
<comment type="catalytic activity">
    <reaction evidence="5">
        <text>D-xylose(out) + ATP + H2O = D-xylose(in) + ADP + phosphate + H(+)</text>
        <dbReference type="Rhea" id="RHEA:29899"/>
        <dbReference type="ChEBI" id="CHEBI:15377"/>
        <dbReference type="ChEBI" id="CHEBI:15378"/>
        <dbReference type="ChEBI" id="CHEBI:30616"/>
        <dbReference type="ChEBI" id="CHEBI:43474"/>
        <dbReference type="ChEBI" id="CHEBI:53455"/>
        <dbReference type="ChEBI" id="CHEBI:456216"/>
        <dbReference type="EC" id="7.5.2.13"/>
    </reaction>
    <physiologicalReaction direction="left-to-right" evidence="5">
        <dbReference type="Rhea" id="RHEA:29900"/>
    </physiologicalReaction>
</comment>
<dbReference type="SUPFAM" id="SSF52540">
    <property type="entry name" value="P-loop containing nucleoside triphosphate hydrolases"/>
    <property type="match status" value="1"/>
</dbReference>
<keyword evidence="2" id="KW-0813">Transport</keyword>
<comment type="catalytic activity">
    <reaction evidence="6">
        <text>L-arabinose(out) + ATP + H2O = L-arabinose(in) + ADP + phosphate + H(+)</text>
        <dbReference type="Rhea" id="RHEA:30007"/>
        <dbReference type="ChEBI" id="CHEBI:15377"/>
        <dbReference type="ChEBI" id="CHEBI:15378"/>
        <dbReference type="ChEBI" id="CHEBI:17535"/>
        <dbReference type="ChEBI" id="CHEBI:30616"/>
        <dbReference type="ChEBI" id="CHEBI:43474"/>
        <dbReference type="ChEBI" id="CHEBI:456216"/>
        <dbReference type="EC" id="7.5.2.13"/>
    </reaction>
    <physiologicalReaction direction="left-to-right" evidence="6">
        <dbReference type="Rhea" id="RHEA:30008"/>
    </physiologicalReaction>
</comment>
<dbReference type="GO" id="GO:0016887">
    <property type="term" value="F:ATP hydrolysis activity"/>
    <property type="evidence" value="ECO:0007669"/>
    <property type="project" value="InterPro"/>
</dbReference>
<evidence type="ECO:0000256" key="1">
    <source>
        <dbReference type="ARBA" id="ARBA00004202"/>
    </source>
</evidence>
<dbReference type="EMBL" id="CSTE01000003">
    <property type="protein sequence ID" value="CQR51943.1"/>
    <property type="molecule type" value="Genomic_DNA"/>
</dbReference>
<dbReference type="GO" id="GO:0055052">
    <property type="term" value="C:ATP-binding cassette (ABC) transporter complex, substrate-binding subunit-containing"/>
    <property type="evidence" value="ECO:0007669"/>
    <property type="project" value="TreeGrafter"/>
</dbReference>
<dbReference type="Proteomes" id="UP000198902">
    <property type="component" value="Unassembled WGS sequence"/>
</dbReference>
<evidence type="ECO:0000256" key="9">
    <source>
        <dbReference type="ARBA" id="ARBA00065962"/>
    </source>
</evidence>
<dbReference type="Pfam" id="PF00005">
    <property type="entry name" value="ABC_tran"/>
    <property type="match status" value="1"/>
</dbReference>
<evidence type="ECO:0000256" key="3">
    <source>
        <dbReference type="ARBA" id="ARBA00022741"/>
    </source>
</evidence>
<dbReference type="InterPro" id="IPR017871">
    <property type="entry name" value="ABC_transporter-like_CS"/>
</dbReference>
<dbReference type="OrthoDB" id="18368at2157"/>
<dbReference type="Pfam" id="PF17912">
    <property type="entry name" value="OB_MalK"/>
    <property type="match status" value="1"/>
</dbReference>
<evidence type="ECO:0000313" key="13">
    <source>
        <dbReference type="Proteomes" id="UP000198902"/>
    </source>
</evidence>
<evidence type="ECO:0000256" key="4">
    <source>
        <dbReference type="ARBA" id="ARBA00022840"/>
    </source>
</evidence>
<dbReference type="InterPro" id="IPR047641">
    <property type="entry name" value="ABC_transpr_MalK/UgpC-like"/>
</dbReference>
<comment type="similarity">
    <text evidence="8">Belongs to the ABC transporter superfamily. Carbohydrate uptake transporter-1 (CUT1) (TC 3.A.1.1) family.</text>
</comment>
<keyword evidence="4 12" id="KW-0067">ATP-binding</keyword>
<dbReference type="EC" id="7.5.2.13" evidence="10"/>
<comment type="function">
    <text evidence="7">Part of the ABC transporter complex XacGHIJK involved in the uptake of xylose and arabinose. Responsible for energy coupling to the transport system.</text>
</comment>
<evidence type="ECO:0000256" key="5">
    <source>
        <dbReference type="ARBA" id="ARBA00050355"/>
    </source>
</evidence>
<evidence type="ECO:0000256" key="8">
    <source>
        <dbReference type="ARBA" id="ARBA00061029"/>
    </source>
</evidence>
<keyword evidence="3" id="KW-0547">Nucleotide-binding</keyword>
<reference evidence="13" key="1">
    <citation type="submission" date="2015-03" db="EMBL/GenBank/DDBJ databases">
        <authorList>
            <person name="Urmite Genomes"/>
        </authorList>
    </citation>
    <scope>NUCLEOTIDE SEQUENCE [LARGE SCALE GENOMIC DNA]</scope>
    <source>
        <strain evidence="13">Arc-Hr</strain>
    </source>
</reference>
<name>A0A0D6JUV5_9EURY</name>
<dbReference type="GO" id="GO:0008643">
    <property type="term" value="P:carbohydrate transport"/>
    <property type="evidence" value="ECO:0007669"/>
    <property type="project" value="InterPro"/>
</dbReference>
<dbReference type="SMART" id="SM00382">
    <property type="entry name" value="AAA"/>
    <property type="match status" value="1"/>
</dbReference>
<dbReference type="CDD" id="cd03301">
    <property type="entry name" value="ABC_MalK_N"/>
    <property type="match status" value="1"/>
</dbReference>
<sequence length="393" mass="42807">MTHLTVDGVTKIFGDPDKDGVVAVDDLDIDVEDGEFLVLLGPSGCGKTTTLRMIGGLETLTSGEIRFDDVVVNDIKARNRDVAMVFQDFALYPHMTVRENLGFGLKREDNGMSTADVNERVEEVATMLEIEQLLNNKPAQLSGGQKQRVALGRAIIREPRLFLFDEPLANLDAKLRKTMRTEIDELQSEVGITSAYVTHNQEEAMTIADKIAVLNDGALQQLGRPEEVFNEPANLFVAQFVGSPDMNIYDGVVEEAADGVRVELDGVSFELPSDALDAEVPPGGVNVGFRPQDFYQTGKRRADGLTFDVDIRVIEPVGTKAIVHGDGPMGDVTAEIGEFHGLSAGDTLSLSIAPEHVYLFDAETEALRKGRRIENRASVQSQSQSSESDGVEI</sequence>
<comment type="subcellular location">
    <subcellularLocation>
        <location evidence="1">Cell membrane</location>
        <topology evidence="1">Peripheral membrane protein</topology>
    </subcellularLocation>
</comment>
<dbReference type="InterPro" id="IPR003439">
    <property type="entry name" value="ABC_transporter-like_ATP-bd"/>
</dbReference>
<dbReference type="GO" id="GO:0140359">
    <property type="term" value="F:ABC-type transporter activity"/>
    <property type="evidence" value="ECO:0007669"/>
    <property type="project" value="InterPro"/>
</dbReference>
<dbReference type="Gene3D" id="2.40.50.140">
    <property type="entry name" value="Nucleic acid-binding proteins"/>
    <property type="match status" value="1"/>
</dbReference>
<protein>
    <recommendedName>
        <fullName evidence="10">ABC-type D-xylose/L-arabinose transporter</fullName>
        <ecNumber evidence="10">7.5.2.13</ecNumber>
    </recommendedName>
</protein>
<proteinExistence type="inferred from homology"/>
<dbReference type="Gene3D" id="3.40.50.300">
    <property type="entry name" value="P-loop containing nucleotide triphosphate hydrolases"/>
    <property type="match status" value="1"/>
</dbReference>
<organism evidence="12 13">
    <name type="scientific">Haloferax massiliensis</name>
    <dbReference type="NCBI Taxonomy" id="1476858"/>
    <lineage>
        <taxon>Archaea</taxon>
        <taxon>Methanobacteriati</taxon>
        <taxon>Methanobacteriota</taxon>
        <taxon>Stenosarchaea group</taxon>
        <taxon>Halobacteria</taxon>
        <taxon>Halobacteriales</taxon>
        <taxon>Haloferacaceae</taxon>
        <taxon>Haloferax</taxon>
    </lineage>
</organism>
<feature type="domain" description="ABC transporter" evidence="11">
    <location>
        <begin position="4"/>
        <end position="241"/>
    </location>
</feature>
<evidence type="ECO:0000256" key="10">
    <source>
        <dbReference type="ARBA" id="ARBA00066315"/>
    </source>
</evidence>
<dbReference type="RefSeq" id="WP_089780185.1">
    <property type="nucleotide sequence ID" value="NZ_CABLRR010000003.1"/>
</dbReference>
<dbReference type="InterPro" id="IPR015855">
    <property type="entry name" value="ABC_transpr_MalK-like"/>
</dbReference>
<dbReference type="AlphaFoldDB" id="A0A0D6JUV5"/>
<dbReference type="SUPFAM" id="SSF50331">
    <property type="entry name" value="MOP-like"/>
    <property type="match status" value="1"/>
</dbReference>